<dbReference type="InterPro" id="IPR042099">
    <property type="entry name" value="ANL_N_sf"/>
</dbReference>
<dbReference type="Proteomes" id="UP001164705">
    <property type="component" value="Chromosome"/>
</dbReference>
<protein>
    <submittedName>
        <fullName evidence="1">Phenylacetate--CoA ligase family protein</fullName>
    </submittedName>
</protein>
<dbReference type="KEGG" id="lnu:N7U66_13070"/>
<dbReference type="RefSeq" id="WP_267675683.1">
    <property type="nucleotide sequence ID" value="NZ_CP113088.1"/>
</dbReference>
<proteinExistence type="predicted"/>
<reference evidence="1" key="1">
    <citation type="submission" date="2022-11" db="EMBL/GenBank/DDBJ databases">
        <title>Lacinutrix neustonica HL-RS19T sp. nov., isolated from the surface microlayer sample of brackish Lake Shihwa.</title>
        <authorList>
            <person name="Choi J.Y."/>
            <person name="Hwang C.Y."/>
        </authorList>
    </citation>
    <scope>NUCLEOTIDE SEQUENCE</scope>
    <source>
        <strain evidence="1">HL-RS19</strain>
    </source>
</reference>
<evidence type="ECO:0000313" key="1">
    <source>
        <dbReference type="EMBL" id="WAC01099.1"/>
    </source>
</evidence>
<evidence type="ECO:0000313" key="2">
    <source>
        <dbReference type="Proteomes" id="UP001164705"/>
    </source>
</evidence>
<dbReference type="EMBL" id="CP113088">
    <property type="protein sequence ID" value="WAC01099.1"/>
    <property type="molecule type" value="Genomic_DNA"/>
</dbReference>
<dbReference type="InterPro" id="IPR053158">
    <property type="entry name" value="CapK_Type1_Caps_Biosynth"/>
</dbReference>
<dbReference type="PANTHER" id="PTHR36932">
    <property type="entry name" value="CAPSULAR POLYSACCHARIDE BIOSYNTHESIS PROTEIN"/>
    <property type="match status" value="1"/>
</dbReference>
<keyword evidence="2" id="KW-1185">Reference proteome</keyword>
<organism evidence="1 2">
    <name type="scientific">Lacinutrix neustonica</name>
    <dbReference type="NCBI Taxonomy" id="2980107"/>
    <lineage>
        <taxon>Bacteria</taxon>
        <taxon>Pseudomonadati</taxon>
        <taxon>Bacteroidota</taxon>
        <taxon>Flavobacteriia</taxon>
        <taxon>Flavobacteriales</taxon>
        <taxon>Flavobacteriaceae</taxon>
        <taxon>Lacinutrix</taxon>
    </lineage>
</organism>
<dbReference type="GO" id="GO:0016874">
    <property type="term" value="F:ligase activity"/>
    <property type="evidence" value="ECO:0007669"/>
    <property type="project" value="UniProtKB-KW"/>
</dbReference>
<keyword evidence="1" id="KW-0436">Ligase</keyword>
<dbReference type="SUPFAM" id="SSF56801">
    <property type="entry name" value="Acetyl-CoA synthetase-like"/>
    <property type="match status" value="1"/>
</dbReference>
<dbReference type="AlphaFoldDB" id="A0A9E8SDD7"/>
<name>A0A9E8SDD7_9FLAO</name>
<gene>
    <name evidence="1" type="ORF">N7U66_13070</name>
</gene>
<sequence>MSLFERSLKWKGFPIQEAKDLLKTINTLNSKALEASILKQREFIINYHLEHNSFYKSFASKANAQDWSSIPILSKSDLQQPLTNRLSQGFTKKNCLINNTSGSSRQPLSFAKDPFCHALTWAVFMDRYLWYNIDLNTSKQARFYGIPLNTVSYYKERIKDVLSNRFRFSVFDMSDAKLKENVATFSRTNFEYLYGYSNALALFGKYLAQEKIVLKTVCPSLKACIATSETLFEEDRELLEKAFGVPVINEYGCAELGLIAFQNHNGTWKINSHDLYVEVLDENGAVLPYGAEGRLVITSLFNKAHPFIRYDLGDIGTLSKKSTIQYPILESLAGRTNDVLRLPSGKTAAGFTMYYVTKTVIDDTSNVKEFMIEQMTLDTFKVSYVSRTAFSDTEKTKVIKALNQYLEPGLTVSFERKEALERSKSGKVKQFISYVT</sequence>
<dbReference type="Gene3D" id="3.40.50.12780">
    <property type="entry name" value="N-terminal domain of ligase-like"/>
    <property type="match status" value="1"/>
</dbReference>
<accession>A0A9E8SDD7</accession>
<dbReference type="PANTHER" id="PTHR36932:SF1">
    <property type="entry name" value="CAPSULAR POLYSACCHARIDE BIOSYNTHESIS PROTEIN"/>
    <property type="match status" value="1"/>
</dbReference>